<reference evidence="2 3" key="1">
    <citation type="submission" date="2023-09" db="EMBL/GenBank/DDBJ databases">
        <authorList>
            <person name="Rey-Velasco X."/>
        </authorList>
    </citation>
    <scope>NUCLEOTIDE SEQUENCE [LARGE SCALE GENOMIC DNA]</scope>
    <source>
        <strain evidence="2 3">P007</strain>
    </source>
</reference>
<proteinExistence type="predicted"/>
<feature type="compositionally biased region" description="Low complexity" evidence="1">
    <location>
        <begin position="9"/>
        <end position="21"/>
    </location>
</feature>
<evidence type="ECO:0000256" key="1">
    <source>
        <dbReference type="SAM" id="MobiDB-lite"/>
    </source>
</evidence>
<protein>
    <recommendedName>
        <fullName evidence="4">HYR domain-containing protein</fullName>
    </recommendedName>
</protein>
<gene>
    <name evidence="2" type="ORF">RM520_15290</name>
</gene>
<evidence type="ECO:0008006" key="4">
    <source>
        <dbReference type="Google" id="ProtNLM"/>
    </source>
</evidence>
<feature type="non-terminal residue" evidence="2">
    <location>
        <position position="1"/>
    </location>
</feature>
<evidence type="ECO:0000313" key="2">
    <source>
        <dbReference type="EMBL" id="MDT0622990.1"/>
    </source>
</evidence>
<feature type="region of interest" description="Disordered" evidence="1">
    <location>
        <begin position="1"/>
        <end position="21"/>
    </location>
</feature>
<keyword evidence="3" id="KW-1185">Reference proteome</keyword>
<name>A0ABU3BLK3_9FLAO</name>
<feature type="non-terminal residue" evidence="2">
    <location>
        <position position="77"/>
    </location>
</feature>
<dbReference type="Proteomes" id="UP001250662">
    <property type="component" value="Unassembled WGS sequence"/>
</dbReference>
<organism evidence="2 3">
    <name type="scientific">Croceitalea vernalis</name>
    <dbReference type="NCBI Taxonomy" id="3075599"/>
    <lineage>
        <taxon>Bacteria</taxon>
        <taxon>Pseudomonadati</taxon>
        <taxon>Bacteroidota</taxon>
        <taxon>Flavobacteriia</taxon>
        <taxon>Flavobacteriales</taxon>
        <taxon>Flavobacteriaceae</taxon>
        <taxon>Croceitalea</taxon>
    </lineage>
</organism>
<accession>A0ABU3BLK3</accession>
<evidence type="ECO:0000313" key="3">
    <source>
        <dbReference type="Proteomes" id="UP001250662"/>
    </source>
</evidence>
<dbReference type="EMBL" id="JAVRHU010000034">
    <property type="protein sequence ID" value="MDT0622990.1"/>
    <property type="molecule type" value="Genomic_DNA"/>
</dbReference>
<comment type="caution">
    <text evidence="2">The sequence shown here is derived from an EMBL/GenBank/DDBJ whole genome shotgun (WGS) entry which is preliminary data.</text>
</comment>
<sequence>ADGVQNLVATPAGGTWGGATTDGTFDPSALGVGTYNVTYTTDNGAGCIQTVDIDIIVDDACAGEVAPTLDPAGPFTT</sequence>
<dbReference type="RefSeq" id="WP_311388579.1">
    <property type="nucleotide sequence ID" value="NZ_JAVRHU010000034.1"/>
</dbReference>